<organism evidence="2 3">
    <name type="scientific">Cercospora zeae-maydis SCOH1-5</name>
    <dbReference type="NCBI Taxonomy" id="717836"/>
    <lineage>
        <taxon>Eukaryota</taxon>
        <taxon>Fungi</taxon>
        <taxon>Dikarya</taxon>
        <taxon>Ascomycota</taxon>
        <taxon>Pezizomycotina</taxon>
        <taxon>Dothideomycetes</taxon>
        <taxon>Dothideomycetidae</taxon>
        <taxon>Mycosphaerellales</taxon>
        <taxon>Mycosphaerellaceae</taxon>
        <taxon>Cercospora</taxon>
    </lineage>
</organism>
<feature type="region of interest" description="Disordered" evidence="1">
    <location>
        <begin position="1"/>
        <end position="48"/>
    </location>
</feature>
<sequence>MIINTASNQDIGPIVQRSGHSHASSSAQWDHQPRHRLHAHERHSSDQHPLWALTTSSQLGFWTLGPGVSTGRLSVQASRQFSTSFA</sequence>
<gene>
    <name evidence="2" type="ORF">CERZMDRAFT_89634</name>
</gene>
<evidence type="ECO:0000256" key="1">
    <source>
        <dbReference type="SAM" id="MobiDB-lite"/>
    </source>
</evidence>
<evidence type="ECO:0000313" key="2">
    <source>
        <dbReference type="EMBL" id="KAF2217889.1"/>
    </source>
</evidence>
<dbReference type="EMBL" id="ML992662">
    <property type="protein sequence ID" value="KAF2217889.1"/>
    <property type="molecule type" value="Genomic_DNA"/>
</dbReference>
<name>A0A6A6FWX8_9PEZI</name>
<protein>
    <submittedName>
        <fullName evidence="2">Uncharacterized protein</fullName>
    </submittedName>
</protein>
<dbReference type="Proteomes" id="UP000799539">
    <property type="component" value="Unassembled WGS sequence"/>
</dbReference>
<feature type="compositionally biased region" description="Polar residues" evidence="1">
    <location>
        <begin position="1"/>
        <end position="10"/>
    </location>
</feature>
<accession>A0A6A6FWX8</accession>
<proteinExistence type="predicted"/>
<dbReference type="AlphaFoldDB" id="A0A6A6FWX8"/>
<reference evidence="2" key="1">
    <citation type="journal article" date="2020" name="Stud. Mycol.">
        <title>101 Dothideomycetes genomes: a test case for predicting lifestyles and emergence of pathogens.</title>
        <authorList>
            <person name="Haridas S."/>
            <person name="Albert R."/>
            <person name="Binder M."/>
            <person name="Bloem J."/>
            <person name="Labutti K."/>
            <person name="Salamov A."/>
            <person name="Andreopoulos B."/>
            <person name="Baker S."/>
            <person name="Barry K."/>
            <person name="Bills G."/>
            <person name="Bluhm B."/>
            <person name="Cannon C."/>
            <person name="Castanera R."/>
            <person name="Culley D."/>
            <person name="Daum C."/>
            <person name="Ezra D."/>
            <person name="Gonzalez J."/>
            <person name="Henrissat B."/>
            <person name="Kuo A."/>
            <person name="Liang C."/>
            <person name="Lipzen A."/>
            <person name="Lutzoni F."/>
            <person name="Magnuson J."/>
            <person name="Mondo S."/>
            <person name="Nolan M."/>
            <person name="Ohm R."/>
            <person name="Pangilinan J."/>
            <person name="Park H.-J."/>
            <person name="Ramirez L."/>
            <person name="Alfaro M."/>
            <person name="Sun H."/>
            <person name="Tritt A."/>
            <person name="Yoshinaga Y."/>
            <person name="Zwiers L.-H."/>
            <person name="Turgeon B."/>
            <person name="Goodwin S."/>
            <person name="Spatafora J."/>
            <person name="Crous P."/>
            <person name="Grigoriev I."/>
        </authorList>
    </citation>
    <scope>NUCLEOTIDE SEQUENCE</scope>
    <source>
        <strain evidence="2">SCOH1-5</strain>
    </source>
</reference>
<keyword evidence="3" id="KW-1185">Reference proteome</keyword>
<evidence type="ECO:0000313" key="3">
    <source>
        <dbReference type="Proteomes" id="UP000799539"/>
    </source>
</evidence>